<dbReference type="GeneID" id="20530899"/>
<dbReference type="SUPFAM" id="SSF48350">
    <property type="entry name" value="GTPase activation domain, GAP"/>
    <property type="match status" value="1"/>
</dbReference>
<feature type="domain" description="Rho-GAP" evidence="5">
    <location>
        <begin position="919"/>
        <end position="1137"/>
    </location>
</feature>
<feature type="compositionally biased region" description="Low complexity" evidence="2">
    <location>
        <begin position="38"/>
        <end position="48"/>
    </location>
</feature>
<dbReference type="Pfam" id="PF00620">
    <property type="entry name" value="RhoGAP"/>
    <property type="match status" value="1"/>
</dbReference>
<feature type="domain" description="PH" evidence="3">
    <location>
        <begin position="520"/>
        <end position="628"/>
    </location>
</feature>
<evidence type="ECO:0008006" key="8">
    <source>
        <dbReference type="Google" id="ProtNLM"/>
    </source>
</evidence>
<dbReference type="Gene3D" id="2.30.29.30">
    <property type="entry name" value="Pleckstrin-homology domain (PH domain)/Phosphotyrosine-binding domain (PTB)"/>
    <property type="match status" value="2"/>
</dbReference>
<feature type="region of interest" description="Disordered" evidence="2">
    <location>
        <begin position="773"/>
        <end position="909"/>
    </location>
</feature>
<feature type="region of interest" description="Disordered" evidence="2">
    <location>
        <begin position="21"/>
        <end position="73"/>
    </location>
</feature>
<dbReference type="SUPFAM" id="SSF50729">
    <property type="entry name" value="PH domain-like"/>
    <property type="match status" value="2"/>
</dbReference>
<evidence type="ECO:0000259" key="5">
    <source>
        <dbReference type="PROSITE" id="PS50238"/>
    </source>
</evidence>
<dbReference type="InterPro" id="IPR036871">
    <property type="entry name" value="PX_dom_sf"/>
</dbReference>
<dbReference type="SMART" id="SM00233">
    <property type="entry name" value="PH"/>
    <property type="match status" value="2"/>
</dbReference>
<dbReference type="GO" id="GO:0007165">
    <property type="term" value="P:signal transduction"/>
    <property type="evidence" value="ECO:0007669"/>
    <property type="project" value="InterPro"/>
</dbReference>
<evidence type="ECO:0000313" key="6">
    <source>
        <dbReference type="EMBL" id="KCV67405.1"/>
    </source>
</evidence>
<dbReference type="PANTHER" id="PTHR23176:SF129">
    <property type="entry name" value="RHO GTPASE ACTIVATING PROTEIN AT 16F, ISOFORM E-RELATED"/>
    <property type="match status" value="1"/>
</dbReference>
<dbReference type="InterPro" id="IPR001849">
    <property type="entry name" value="PH_domain"/>
</dbReference>
<evidence type="ECO:0000256" key="1">
    <source>
        <dbReference type="ARBA" id="ARBA00022468"/>
    </source>
</evidence>
<evidence type="ECO:0000259" key="4">
    <source>
        <dbReference type="PROSITE" id="PS50195"/>
    </source>
</evidence>
<gene>
    <name evidence="6" type="ORF">H696_06174</name>
</gene>
<dbReference type="SUPFAM" id="SSF64268">
    <property type="entry name" value="PX domain"/>
    <property type="match status" value="1"/>
</dbReference>
<keyword evidence="7" id="KW-1185">Reference proteome</keyword>
<dbReference type="PANTHER" id="PTHR23176">
    <property type="entry name" value="RHO/RAC/CDC GTPASE-ACTIVATING PROTEIN"/>
    <property type="match status" value="1"/>
</dbReference>
<evidence type="ECO:0000256" key="2">
    <source>
        <dbReference type="SAM" id="MobiDB-lite"/>
    </source>
</evidence>
<dbReference type="Pfam" id="PF00787">
    <property type="entry name" value="PX"/>
    <property type="match status" value="1"/>
</dbReference>
<dbReference type="GO" id="GO:0005096">
    <property type="term" value="F:GTPase activator activity"/>
    <property type="evidence" value="ECO:0007669"/>
    <property type="project" value="UniProtKB-KW"/>
</dbReference>
<dbReference type="OrthoDB" id="185175at2759"/>
<evidence type="ECO:0000259" key="3">
    <source>
        <dbReference type="PROSITE" id="PS50003"/>
    </source>
</evidence>
<proteinExistence type="predicted"/>
<feature type="compositionally biased region" description="Acidic residues" evidence="2">
    <location>
        <begin position="324"/>
        <end position="343"/>
    </location>
</feature>
<dbReference type="SMART" id="SM00324">
    <property type="entry name" value="RhoGAP"/>
    <property type="match status" value="1"/>
</dbReference>
<dbReference type="AlphaFoldDB" id="A0A058YZJ2"/>
<accession>A0A058YZJ2</accession>
<keyword evidence="1" id="KW-0343">GTPase activation</keyword>
<dbReference type="EMBL" id="KB932223">
    <property type="protein sequence ID" value="KCV67405.1"/>
    <property type="molecule type" value="Genomic_DNA"/>
</dbReference>
<dbReference type="CDD" id="cd06093">
    <property type="entry name" value="PX_domain"/>
    <property type="match status" value="1"/>
</dbReference>
<dbReference type="Gene3D" id="1.10.555.10">
    <property type="entry name" value="Rho GTPase activation protein"/>
    <property type="match status" value="1"/>
</dbReference>
<feature type="compositionally biased region" description="Polar residues" evidence="2">
    <location>
        <begin position="258"/>
        <end position="276"/>
    </location>
</feature>
<dbReference type="InterPro" id="IPR000198">
    <property type="entry name" value="RhoGAP_dom"/>
</dbReference>
<reference evidence="6" key="1">
    <citation type="submission" date="2013-04" db="EMBL/GenBank/DDBJ databases">
        <title>The Genome Sequence of Fonticula alba ATCC 38817.</title>
        <authorList>
            <consortium name="The Broad Institute Genomics Platform"/>
            <person name="Russ C."/>
            <person name="Cuomo C."/>
            <person name="Burger G."/>
            <person name="Gray M.W."/>
            <person name="Holland P.W.H."/>
            <person name="King N."/>
            <person name="Lang F.B.F."/>
            <person name="Roger A.J."/>
            <person name="Ruiz-Trillo I."/>
            <person name="Brown M."/>
            <person name="Walker B."/>
            <person name="Young S."/>
            <person name="Zeng Q."/>
            <person name="Gargeya S."/>
            <person name="Fitzgerald M."/>
            <person name="Haas B."/>
            <person name="Abouelleil A."/>
            <person name="Allen A.W."/>
            <person name="Alvarado L."/>
            <person name="Arachchi H.M."/>
            <person name="Berlin A.M."/>
            <person name="Chapman S.B."/>
            <person name="Gainer-Dewar J."/>
            <person name="Goldberg J."/>
            <person name="Griggs A."/>
            <person name="Gujja S."/>
            <person name="Hansen M."/>
            <person name="Howarth C."/>
            <person name="Imamovic A."/>
            <person name="Ireland A."/>
            <person name="Larimer J."/>
            <person name="McCowan C."/>
            <person name="Murphy C."/>
            <person name="Pearson M."/>
            <person name="Poon T.W."/>
            <person name="Priest M."/>
            <person name="Roberts A."/>
            <person name="Saif S."/>
            <person name="Shea T."/>
            <person name="Sisk P."/>
            <person name="Sykes S."/>
            <person name="Wortman J."/>
            <person name="Nusbaum C."/>
            <person name="Birren B."/>
        </authorList>
    </citation>
    <scope>NUCLEOTIDE SEQUENCE [LARGE SCALE GENOMIC DNA]</scope>
    <source>
        <strain evidence="6">ATCC 38817</strain>
    </source>
</reference>
<dbReference type="STRING" id="691883.A0A058YZJ2"/>
<name>A0A058YZJ2_FONAL</name>
<organism evidence="6">
    <name type="scientific">Fonticula alba</name>
    <name type="common">Slime mold</name>
    <dbReference type="NCBI Taxonomy" id="691883"/>
    <lineage>
        <taxon>Eukaryota</taxon>
        <taxon>Rotosphaerida</taxon>
        <taxon>Fonticulaceae</taxon>
        <taxon>Fonticula</taxon>
    </lineage>
</organism>
<dbReference type="GO" id="GO:0005737">
    <property type="term" value="C:cytoplasm"/>
    <property type="evidence" value="ECO:0007669"/>
    <property type="project" value="TreeGrafter"/>
</dbReference>
<dbReference type="PROSITE" id="PS50003">
    <property type="entry name" value="PH_DOMAIN"/>
    <property type="match status" value="2"/>
</dbReference>
<dbReference type="InterPro" id="IPR050729">
    <property type="entry name" value="Rho-GAP"/>
</dbReference>
<feature type="region of interest" description="Disordered" evidence="2">
    <location>
        <begin position="238"/>
        <end position="285"/>
    </location>
</feature>
<dbReference type="PROSITE" id="PS50195">
    <property type="entry name" value="PX"/>
    <property type="match status" value="1"/>
</dbReference>
<dbReference type="Pfam" id="PF00169">
    <property type="entry name" value="PH"/>
    <property type="match status" value="1"/>
</dbReference>
<feature type="domain" description="PH" evidence="3">
    <location>
        <begin position="648"/>
        <end position="775"/>
    </location>
</feature>
<dbReference type="Gene3D" id="3.30.1520.10">
    <property type="entry name" value="Phox-like domain"/>
    <property type="match status" value="1"/>
</dbReference>
<dbReference type="InterPro" id="IPR001683">
    <property type="entry name" value="PX_dom"/>
</dbReference>
<protein>
    <recommendedName>
        <fullName evidence="8">RalA-binding protein 1</fullName>
    </recommendedName>
</protein>
<feature type="domain" description="PX" evidence="4">
    <location>
        <begin position="394"/>
        <end position="560"/>
    </location>
</feature>
<dbReference type="GO" id="GO:0035091">
    <property type="term" value="F:phosphatidylinositol binding"/>
    <property type="evidence" value="ECO:0007669"/>
    <property type="project" value="InterPro"/>
</dbReference>
<dbReference type="RefSeq" id="XP_009498192.1">
    <property type="nucleotide sequence ID" value="XM_009499917.1"/>
</dbReference>
<dbReference type="eggNOG" id="KOG4269">
    <property type="taxonomic scope" value="Eukaryota"/>
</dbReference>
<dbReference type="Proteomes" id="UP000030693">
    <property type="component" value="Unassembled WGS sequence"/>
</dbReference>
<feature type="compositionally biased region" description="Low complexity" evidence="2">
    <location>
        <begin position="59"/>
        <end position="72"/>
    </location>
</feature>
<feature type="compositionally biased region" description="Low complexity" evidence="2">
    <location>
        <begin position="889"/>
        <end position="909"/>
    </location>
</feature>
<dbReference type="InterPro" id="IPR011993">
    <property type="entry name" value="PH-like_dom_sf"/>
</dbReference>
<feature type="compositionally biased region" description="Low complexity" evidence="2">
    <location>
        <begin position="791"/>
        <end position="874"/>
    </location>
</feature>
<sequence length="1180" mass="123769">MTQPPTAQALLEVDAMLQQLSSQPNPISLPPPPPMPTAVGAEAGVGAEIPTADSPVVLPAKPSSAPGPAADSQHLSAIPALPSVLSAGGTDDHLEDAVAAALAIVDSTSQAAPEPEAVPAPVVTESAEPPAADVAAATSADAPTSADDLISAMNALDQESTHLPAFNSRRATRQSVVFGHGASPVANFSFSSAAAAMVASDLTPEQPQPDVTDHCVDSIEKQFMYGALLSQQCELTEPAATGPDSAEDVSYVLGSPAPASSSGNTATDTLTANPESLSEDEAYSAVAETAAGPAAAVPAAVVDSATQSDSESELEATEITELAEPTEDAEPTEAADSTEDDQPADSATKPGSVPPPIDTTAPEADAQAMAQLLSPENGIVADPRGIVPATVMEKLVVRVPSAMILSDSKVSQSIVYVGAFFHNNIEQWRINKSYSQFVELDAKLRKEYPLMVDKVGSIPEKVMLNRLSPVVVDERKAQFESYLANMMKYLTTWPTLLAFITTNIQDNASGWSLSSGRTRAGEHASYMLKRGRRLGVWKSRFFVFRGDQLLYFTNDTEADAESQGQQKVSPLGAIPLPGAHVSIVADDPSQGIRYGFTITRDDGHYHLLCTENAADRDRWVTLLQAHIEMMAPIELTQASILAPGARAADLLTGLLFYRSNRLSKWRARFAQLDSHSLQIFNRSFKDNNYEQPMLVVPVLSCLVRSSPTGVSAPSDAPFPMVIHYNSAASGIGAPGGNPLTGDPADPESYAHQVVLCAATEAERTAWCQHIDTRSSTLASSEASRRAVGGTAADPSSGAAPLAASSPLGRLSGMMRGSGRTGSTAEFTTTSDGSASPGSSGSSSSPGAGASAASDDMATATTTTTTTTTATAGPSHVVISGTSASMIDLSTPTSPSPSDAATAAAAATSPVPGRPNLFGLSIDQAPDAGDVGGPANVPTIVWRCVTFIEAEALREEGIYRLSGATGMQNAMQQRFEQDPAGATLNPEVDSPHAVANILKRYFRELPESILTGALMANFDTASTIEDVSERMDYLCLLVGHLPPRQYTTLRYLCDHFNRVREHENENLMPLRNLNIVFSGTLRIPPLVFTSFLTYWDIIFASERPLHYRDPTTEEGADGELAEPAAVSIPTVEEHLTSFRASMLLSQSDSAQLAAALLSAAAAAEEEATAADPVSTADTSQV</sequence>
<feature type="compositionally biased region" description="Pro residues" evidence="2">
    <location>
        <begin position="27"/>
        <end position="36"/>
    </location>
</feature>
<feature type="region of interest" description="Disordered" evidence="2">
    <location>
        <begin position="301"/>
        <end position="361"/>
    </location>
</feature>
<dbReference type="PROSITE" id="PS50238">
    <property type="entry name" value="RHOGAP"/>
    <property type="match status" value="1"/>
</dbReference>
<evidence type="ECO:0000313" key="7">
    <source>
        <dbReference type="Proteomes" id="UP000030693"/>
    </source>
</evidence>
<dbReference type="InterPro" id="IPR008936">
    <property type="entry name" value="Rho_GTPase_activation_prot"/>
</dbReference>